<gene>
    <name evidence="1" type="ORF">PYS61_04985</name>
</gene>
<accession>A0ABY8C3Y5</accession>
<dbReference type="Proteomes" id="UP001220478">
    <property type="component" value="Chromosome"/>
</dbReference>
<organism evidence="1 2">
    <name type="scientific">Amygdalobacter indicium</name>
    <dbReference type="NCBI Taxonomy" id="3029272"/>
    <lineage>
        <taxon>Bacteria</taxon>
        <taxon>Bacillati</taxon>
        <taxon>Bacillota</taxon>
        <taxon>Clostridia</taxon>
        <taxon>Eubacteriales</taxon>
        <taxon>Oscillospiraceae</taxon>
        <taxon>Amygdalobacter</taxon>
    </lineage>
</organism>
<evidence type="ECO:0000313" key="2">
    <source>
        <dbReference type="Proteomes" id="UP001220478"/>
    </source>
</evidence>
<sequence>MINEKDKANRLVKEFLSYFFTHNLLDITMNLLINEQATTIDFTVKCSAEPADFAEFVQALKLPRQYELEEYFNSLLGAHHGSRHDYTFLGQAIDEAEGKYADSKLFLHIVRYQEKEK</sequence>
<keyword evidence="2" id="KW-1185">Reference proteome</keyword>
<dbReference type="EMBL" id="CP118868">
    <property type="protein sequence ID" value="WEG35287.1"/>
    <property type="molecule type" value="Genomic_DNA"/>
</dbReference>
<reference evidence="1 2" key="1">
    <citation type="submission" date="2023-02" db="EMBL/GenBank/DDBJ databases">
        <title>Novel Oscillospiraceae bacterial genomes.</title>
        <authorList>
            <person name="Srinivasan S."/>
            <person name="Austin M.N."/>
            <person name="Fiedler T.L."/>
            <person name="Strenk S.M."/>
            <person name="Agnew K.J."/>
            <person name="Nagana Gowda G.A."/>
            <person name="Raftery D."/>
            <person name="Beamer M.A."/>
            <person name="Achilles S.L."/>
            <person name="Wiesenfeld H.C."/>
            <person name="Fredricks D.N."/>
            <person name="Hillier S.L."/>
        </authorList>
    </citation>
    <scope>NUCLEOTIDE SEQUENCE [LARGE SCALE GENOMIC DNA]</scope>
    <source>
        <strain evidence="1 2">CHIC02 1186E3-8</strain>
    </source>
</reference>
<protein>
    <submittedName>
        <fullName evidence="1">Uncharacterized protein</fullName>
    </submittedName>
</protein>
<proteinExistence type="predicted"/>
<name>A0ABY8C3Y5_9FIRM</name>
<dbReference type="RefSeq" id="WP_315571371.1">
    <property type="nucleotide sequence ID" value="NZ_CP118868.1"/>
</dbReference>
<evidence type="ECO:0000313" key="1">
    <source>
        <dbReference type="EMBL" id="WEG35287.1"/>
    </source>
</evidence>